<feature type="transmembrane region" description="Helical" evidence="1">
    <location>
        <begin position="7"/>
        <end position="31"/>
    </location>
</feature>
<name>S0FMB5_RUMCE</name>
<feature type="transmembrane region" description="Helical" evidence="1">
    <location>
        <begin position="133"/>
        <end position="153"/>
    </location>
</feature>
<keyword evidence="3" id="KW-1185">Reference proteome</keyword>
<proteinExistence type="predicted"/>
<dbReference type="Proteomes" id="UP000014155">
    <property type="component" value="Unassembled WGS sequence"/>
</dbReference>
<feature type="transmembrane region" description="Helical" evidence="1">
    <location>
        <begin position="95"/>
        <end position="112"/>
    </location>
</feature>
<dbReference type="eggNOG" id="COG0477">
    <property type="taxonomic scope" value="Bacteria"/>
</dbReference>
<accession>S0FMB5</accession>
<reference evidence="2 3" key="1">
    <citation type="journal article" date="2013" name="Genome Announc.">
        <title>Draft Genome Sequence of the Cellulolytic, Mesophilic, Anaerobic Bacterium Clostridium termitidis Strain CT1112 (DSM 5398).</title>
        <authorList>
            <person name="Lal S."/>
            <person name="Ramachandran U."/>
            <person name="Zhang X."/>
            <person name="Munir R."/>
            <person name="Sparling R."/>
            <person name="Levin D.B."/>
        </authorList>
    </citation>
    <scope>NUCLEOTIDE SEQUENCE [LARGE SCALE GENOMIC DNA]</scope>
    <source>
        <strain evidence="2 3">CT1112</strain>
    </source>
</reference>
<dbReference type="AlphaFoldDB" id="S0FMB5"/>
<feature type="transmembrane region" description="Helical" evidence="1">
    <location>
        <begin position="215"/>
        <end position="233"/>
    </location>
</feature>
<evidence type="ECO:0000256" key="1">
    <source>
        <dbReference type="SAM" id="Phobius"/>
    </source>
</evidence>
<feature type="transmembrane region" description="Helical" evidence="1">
    <location>
        <begin position="239"/>
        <end position="257"/>
    </location>
</feature>
<gene>
    <name evidence="2" type="ORF">CTER_2587</name>
</gene>
<dbReference type="PANTHER" id="PTHR23526">
    <property type="entry name" value="INTEGRAL MEMBRANE TRANSPORT PROTEIN-RELATED"/>
    <property type="match status" value="1"/>
</dbReference>
<comment type="caution">
    <text evidence="2">The sequence shown here is derived from an EMBL/GenBank/DDBJ whole genome shotgun (WGS) entry which is preliminary data.</text>
</comment>
<keyword evidence="1" id="KW-0812">Transmembrane</keyword>
<dbReference type="InterPro" id="IPR052528">
    <property type="entry name" value="Sugar_transport-like"/>
</dbReference>
<dbReference type="STRING" id="1195236.CTER_2587"/>
<keyword evidence="1" id="KW-0472">Membrane</keyword>
<feature type="transmembrane region" description="Helical" evidence="1">
    <location>
        <begin position="37"/>
        <end position="57"/>
    </location>
</feature>
<dbReference type="PATRIC" id="fig|1195236.3.peg.2906"/>
<protein>
    <submittedName>
        <fullName evidence="2">Major Facilitator Superfamily</fullName>
    </submittedName>
</protein>
<dbReference type="InterPro" id="IPR036259">
    <property type="entry name" value="MFS_trans_sf"/>
</dbReference>
<dbReference type="RefSeq" id="WP_004626184.1">
    <property type="nucleotide sequence ID" value="NZ_AORV01000036.1"/>
</dbReference>
<dbReference type="EMBL" id="AORV01000036">
    <property type="protein sequence ID" value="EMS71466.1"/>
    <property type="molecule type" value="Genomic_DNA"/>
</dbReference>
<feature type="transmembrane region" description="Helical" evidence="1">
    <location>
        <begin position="269"/>
        <end position="289"/>
    </location>
</feature>
<feature type="transmembrane region" description="Helical" evidence="1">
    <location>
        <begin position="364"/>
        <end position="382"/>
    </location>
</feature>
<feature type="transmembrane region" description="Helical" evidence="1">
    <location>
        <begin position="295"/>
        <end position="317"/>
    </location>
</feature>
<feature type="transmembrane region" description="Helical" evidence="1">
    <location>
        <begin position="338"/>
        <end position="358"/>
    </location>
</feature>
<evidence type="ECO:0000313" key="3">
    <source>
        <dbReference type="Proteomes" id="UP000014155"/>
    </source>
</evidence>
<dbReference type="PANTHER" id="PTHR23526:SF2">
    <property type="entry name" value="MAJOR FACILITATOR SUPERFAMILY (MFS) PROFILE DOMAIN-CONTAINING PROTEIN"/>
    <property type="match status" value="1"/>
</dbReference>
<sequence length="391" mass="43549">MSGKAKILLVISALFTLAMGLSNVFVNIFLWKKSNNFIVIAQYNLMHYALIPPAFMLAGRLSKKKNGIWALRLGIIFFIMFFGFILILKNDVTKYVIPVGALFGIAGGFYWLSYHVLSFDFTSTENRDTFNGFNGGISGVCGAAAPITSAFIINANSMSAGYTIVFSSSLILFIILILVSLMLKADNYGTRLNYSKIFKSNCGDWKNLRRSIALWGFRDVIIGFLIIVLVYKATGSELAVGKFSLFASLISSAAYIAEQKLIKPKLRLISMLLGAILMFVAVLGLVINISYSSLLFFMILDSAFVPFFLVPLSSASFNIISLQHEEDLRVEYIINKEIMLNSGRFISTVILIGLLTFFGNESHLNYFLLFVGCAQLFSMAFLRKLKVFRPD</sequence>
<keyword evidence="1" id="KW-1133">Transmembrane helix</keyword>
<dbReference type="SUPFAM" id="SSF103473">
    <property type="entry name" value="MFS general substrate transporter"/>
    <property type="match status" value="1"/>
</dbReference>
<organism evidence="2 3">
    <name type="scientific">Ruminiclostridium cellobioparum subsp. termitidis CT1112</name>
    <dbReference type="NCBI Taxonomy" id="1195236"/>
    <lineage>
        <taxon>Bacteria</taxon>
        <taxon>Bacillati</taxon>
        <taxon>Bacillota</taxon>
        <taxon>Clostridia</taxon>
        <taxon>Eubacteriales</taxon>
        <taxon>Oscillospiraceae</taxon>
        <taxon>Ruminiclostridium</taxon>
    </lineage>
</organism>
<dbReference type="Gene3D" id="1.20.1250.20">
    <property type="entry name" value="MFS general substrate transporter like domains"/>
    <property type="match status" value="1"/>
</dbReference>
<feature type="transmembrane region" description="Helical" evidence="1">
    <location>
        <begin position="69"/>
        <end position="89"/>
    </location>
</feature>
<evidence type="ECO:0000313" key="2">
    <source>
        <dbReference type="EMBL" id="EMS71466.1"/>
    </source>
</evidence>
<feature type="transmembrane region" description="Helical" evidence="1">
    <location>
        <begin position="159"/>
        <end position="183"/>
    </location>
</feature>